<dbReference type="SMART" id="SM00304">
    <property type="entry name" value="HAMP"/>
    <property type="match status" value="1"/>
</dbReference>
<evidence type="ECO:0000256" key="8">
    <source>
        <dbReference type="ARBA" id="ARBA00029447"/>
    </source>
</evidence>
<dbReference type="InterPro" id="IPR004090">
    <property type="entry name" value="Chemotax_Me-accpt_rcpt"/>
</dbReference>
<keyword evidence="4" id="KW-0812">Transmembrane</keyword>
<comment type="caution">
    <text evidence="13">The sequence shown here is derived from an EMBL/GenBank/DDBJ whole genome shotgun (WGS) entry which is preliminary data.</text>
</comment>
<dbReference type="GO" id="GO:0004888">
    <property type="term" value="F:transmembrane signaling receptor activity"/>
    <property type="evidence" value="ECO:0007669"/>
    <property type="project" value="InterPro"/>
</dbReference>
<evidence type="ECO:0000313" key="14">
    <source>
        <dbReference type="Proteomes" id="UP000030949"/>
    </source>
</evidence>
<dbReference type="CDD" id="cd06225">
    <property type="entry name" value="HAMP"/>
    <property type="match status" value="1"/>
</dbReference>
<dbReference type="Pfam" id="PF00015">
    <property type="entry name" value="MCPsignal"/>
    <property type="match status" value="1"/>
</dbReference>
<dbReference type="InterPro" id="IPR003660">
    <property type="entry name" value="HAMP_dom"/>
</dbReference>
<protein>
    <submittedName>
        <fullName evidence="13">Chemotaxis protein</fullName>
    </submittedName>
</protein>
<accession>A0A0B1Z1X1</accession>
<dbReference type="RefSeq" id="WP_039592675.1">
    <property type="nucleotide sequence ID" value="NZ_CP142104.1"/>
</dbReference>
<keyword evidence="6" id="KW-0472">Membrane</keyword>
<dbReference type="InterPro" id="IPR004089">
    <property type="entry name" value="MCPsignal_dom"/>
</dbReference>
<dbReference type="Pfam" id="PF00672">
    <property type="entry name" value="HAMP"/>
    <property type="match status" value="1"/>
</dbReference>
<gene>
    <name evidence="13" type="ORF">JZ00_18170</name>
</gene>
<name>A0A0B1Z1X1_9PSED</name>
<evidence type="ECO:0000256" key="10">
    <source>
        <dbReference type="SAM" id="Coils"/>
    </source>
</evidence>
<keyword evidence="5" id="KW-1133">Transmembrane helix</keyword>
<evidence type="ECO:0000256" key="7">
    <source>
        <dbReference type="ARBA" id="ARBA00023224"/>
    </source>
</evidence>
<dbReference type="PANTHER" id="PTHR32089">
    <property type="entry name" value="METHYL-ACCEPTING CHEMOTAXIS PROTEIN MCPB"/>
    <property type="match status" value="1"/>
</dbReference>
<evidence type="ECO:0000256" key="3">
    <source>
        <dbReference type="ARBA" id="ARBA00022481"/>
    </source>
</evidence>
<reference evidence="14" key="1">
    <citation type="submission" date="2015-03" db="EMBL/GenBank/DDBJ databases">
        <title>Pseudomonas frederiksbergensis hydrocarbon degrader.</title>
        <authorList>
            <person name="Brown L.M."/>
            <person name="Ruiz O.N."/>
            <person name="Mueller S."/>
            <person name="Gunasekera T.S."/>
        </authorList>
    </citation>
    <scope>NUCLEOTIDE SEQUENCE [LARGE SCALE GENOMIC DNA]</scope>
    <source>
        <strain evidence="14">SI8</strain>
    </source>
</reference>
<dbReference type="Proteomes" id="UP000030949">
    <property type="component" value="Unassembled WGS sequence"/>
</dbReference>
<proteinExistence type="inferred from homology"/>
<evidence type="ECO:0000313" key="13">
    <source>
        <dbReference type="EMBL" id="KHK63397.1"/>
    </source>
</evidence>
<evidence type="ECO:0000259" key="11">
    <source>
        <dbReference type="PROSITE" id="PS50111"/>
    </source>
</evidence>
<dbReference type="GO" id="GO:0005886">
    <property type="term" value="C:plasma membrane"/>
    <property type="evidence" value="ECO:0007669"/>
    <property type="project" value="UniProtKB-SubCell"/>
</dbReference>
<dbReference type="SMART" id="SM00283">
    <property type="entry name" value="MA"/>
    <property type="match status" value="1"/>
</dbReference>
<keyword evidence="3" id="KW-0488">Methylation</keyword>
<dbReference type="FunFam" id="1.10.287.950:FF:000001">
    <property type="entry name" value="Methyl-accepting chemotaxis sensory transducer"/>
    <property type="match status" value="1"/>
</dbReference>
<feature type="domain" description="Methyl-accepting transducer" evidence="11">
    <location>
        <begin position="263"/>
        <end position="499"/>
    </location>
</feature>
<evidence type="ECO:0000256" key="2">
    <source>
        <dbReference type="ARBA" id="ARBA00022475"/>
    </source>
</evidence>
<comment type="similarity">
    <text evidence="8">Belongs to the methyl-accepting chemotaxis (MCP) protein family.</text>
</comment>
<dbReference type="AlphaFoldDB" id="A0A0B1Z1X1"/>
<dbReference type="InterPro" id="IPR024478">
    <property type="entry name" value="HlyB_4HB_MCP"/>
</dbReference>
<keyword evidence="7 9" id="KW-0807">Transducer</keyword>
<sequence>MKIRTKVVGSGLVSLFFALLLGGIGLWGYHAMTEALAQNETSISAMRKHMEADMMHDAIRGDVLAALLVAPGDAEGAKEVTEAFDEHSQRMRKVIAENAEARLPGTISQTIAELKPQAEAYIASAKQVIAKALSGAQDGRALRTEFDKAFSALEERNEAVSELIENQARSSREFQDHSIHTSERWLIITLLATCVALALLSWSLLKAVLTPLNKIILNTQAISQGDLQRSMGAHGDDELGQLQAVIEQMQANLRQMIATIRSQSDELHGTSRNLGDTARQIVSSADQQAQSATSMAASMEQMMANISQIHQHADSARTISAQSEHLASSGGQVILGVVEGMNRIAEVVAQSSSKITALDASSEDIHSIIQVIKSIAEQTNLLALNAAIEAARAGEAGRGFAVVADEVRNLAARTTQSTQEITAMIERIQSSARDAVANMQACVSRVDEGVNLAQQAGVSISEIRTGARHAAEVVEEISQTIAEQSKASDEMAQRVESIAEQSRENTRSIHDLTHTADQLNDAAGSMQASVQQFKI</sequence>
<dbReference type="Pfam" id="PF12729">
    <property type="entry name" value="4HB_MCP_1"/>
    <property type="match status" value="1"/>
</dbReference>
<evidence type="ECO:0000256" key="4">
    <source>
        <dbReference type="ARBA" id="ARBA00022692"/>
    </source>
</evidence>
<dbReference type="SUPFAM" id="SSF58104">
    <property type="entry name" value="Methyl-accepting chemotaxis protein (MCP) signaling domain"/>
    <property type="match status" value="1"/>
</dbReference>
<keyword evidence="2" id="KW-1003">Cell membrane</keyword>
<dbReference type="PROSITE" id="PS50885">
    <property type="entry name" value="HAMP"/>
    <property type="match status" value="1"/>
</dbReference>
<dbReference type="Gene3D" id="1.10.287.950">
    <property type="entry name" value="Methyl-accepting chemotaxis protein"/>
    <property type="match status" value="1"/>
</dbReference>
<comment type="subcellular location">
    <subcellularLocation>
        <location evidence="1">Cell membrane</location>
        <topology evidence="1">Multi-pass membrane protein</topology>
    </subcellularLocation>
</comment>
<dbReference type="GO" id="GO:0007165">
    <property type="term" value="P:signal transduction"/>
    <property type="evidence" value="ECO:0007669"/>
    <property type="project" value="UniProtKB-KW"/>
</dbReference>
<dbReference type="GO" id="GO:0006935">
    <property type="term" value="P:chemotaxis"/>
    <property type="evidence" value="ECO:0007669"/>
    <property type="project" value="InterPro"/>
</dbReference>
<dbReference type="EMBL" id="JQGJ01000011">
    <property type="protein sequence ID" value="KHK63397.1"/>
    <property type="molecule type" value="Genomic_DNA"/>
</dbReference>
<dbReference type="CDD" id="cd11386">
    <property type="entry name" value="MCP_signal"/>
    <property type="match status" value="1"/>
</dbReference>
<evidence type="ECO:0000256" key="5">
    <source>
        <dbReference type="ARBA" id="ARBA00022989"/>
    </source>
</evidence>
<dbReference type="PANTHER" id="PTHR32089:SF119">
    <property type="entry name" value="METHYL-ACCEPTING CHEMOTAXIS PROTEIN CTPL"/>
    <property type="match status" value="1"/>
</dbReference>
<feature type="coiled-coil region" evidence="10">
    <location>
        <begin position="239"/>
        <end position="266"/>
    </location>
</feature>
<feature type="domain" description="HAMP" evidence="12">
    <location>
        <begin position="206"/>
        <end position="258"/>
    </location>
</feature>
<evidence type="ECO:0000256" key="1">
    <source>
        <dbReference type="ARBA" id="ARBA00004651"/>
    </source>
</evidence>
<evidence type="ECO:0000256" key="9">
    <source>
        <dbReference type="PROSITE-ProRule" id="PRU00284"/>
    </source>
</evidence>
<dbReference type="OrthoDB" id="9129300at2"/>
<evidence type="ECO:0000259" key="12">
    <source>
        <dbReference type="PROSITE" id="PS50885"/>
    </source>
</evidence>
<organism evidence="13 14">
    <name type="scientific">Pseudomonas frederiksbergensis</name>
    <dbReference type="NCBI Taxonomy" id="104087"/>
    <lineage>
        <taxon>Bacteria</taxon>
        <taxon>Pseudomonadati</taxon>
        <taxon>Pseudomonadota</taxon>
        <taxon>Gammaproteobacteria</taxon>
        <taxon>Pseudomonadales</taxon>
        <taxon>Pseudomonadaceae</taxon>
        <taxon>Pseudomonas</taxon>
    </lineage>
</organism>
<keyword evidence="10" id="KW-0175">Coiled coil</keyword>
<dbReference type="PRINTS" id="PR00260">
    <property type="entry name" value="CHEMTRNSDUCR"/>
</dbReference>
<dbReference type="PROSITE" id="PS50111">
    <property type="entry name" value="CHEMOTAXIS_TRANSDUC_2"/>
    <property type="match status" value="1"/>
</dbReference>
<evidence type="ECO:0000256" key="6">
    <source>
        <dbReference type="ARBA" id="ARBA00023136"/>
    </source>
</evidence>